<dbReference type="AlphaFoldDB" id="A0A938BKR4"/>
<evidence type="ECO:0000256" key="1">
    <source>
        <dbReference type="ARBA" id="ARBA00022741"/>
    </source>
</evidence>
<dbReference type="InterPro" id="IPR003593">
    <property type="entry name" value="AAA+_ATPase"/>
</dbReference>
<dbReference type="PANTHER" id="PTHR43790:SF4">
    <property type="entry name" value="GUANOSINE IMPORT ATP-BINDING PROTEIN NUPO"/>
    <property type="match status" value="1"/>
</dbReference>
<dbReference type="EMBL" id="VGIY01000004">
    <property type="protein sequence ID" value="MBM3316289.1"/>
    <property type="molecule type" value="Genomic_DNA"/>
</dbReference>
<dbReference type="InterPro" id="IPR003439">
    <property type="entry name" value="ABC_transporter-like_ATP-bd"/>
</dbReference>
<feature type="region of interest" description="Disordered" evidence="3">
    <location>
        <begin position="516"/>
        <end position="538"/>
    </location>
</feature>
<evidence type="ECO:0000259" key="4">
    <source>
        <dbReference type="PROSITE" id="PS50893"/>
    </source>
</evidence>
<evidence type="ECO:0000256" key="2">
    <source>
        <dbReference type="ARBA" id="ARBA00022840"/>
    </source>
</evidence>
<dbReference type="CDD" id="cd03215">
    <property type="entry name" value="ABC_Carb_Monos_II"/>
    <property type="match status" value="1"/>
</dbReference>
<dbReference type="InterPro" id="IPR027417">
    <property type="entry name" value="P-loop_NTPase"/>
</dbReference>
<reference evidence="5" key="1">
    <citation type="submission" date="2019-03" db="EMBL/GenBank/DDBJ databases">
        <title>Lake Tanganyika Metagenome-Assembled Genomes (MAGs).</title>
        <authorList>
            <person name="Tran P."/>
        </authorList>
    </citation>
    <scope>NUCLEOTIDE SEQUENCE</scope>
    <source>
        <strain evidence="5">M_DeepCast_400m_m2_100</strain>
    </source>
</reference>
<dbReference type="SUPFAM" id="SSF52540">
    <property type="entry name" value="P-loop containing nucleoside triphosphate hydrolases"/>
    <property type="match status" value="2"/>
</dbReference>
<sequence length="538" mass="57520">MESPRAPLVRLEGITRRFGRTRANERIDLTLRPGEIHALVGENGAGKSTLMRVLYGLLRPDAGRVLVDGREEAIASPADALRLGIGMIHQHFMLVPPMTVLENVALGYPGLRGLRPLPRAPLAARLRELCATYGLELDVQARVADLGVGERQRVEIARLLFQGARLLICDEPTAVLAPPEVAAFFRTLRRFRAEGRGVVLITHKLAEVLETADRVTVLRRGRVAGEAARDDFDERRLVAWIMGAGAGSGAAPAEARGLPAAAQGPSTAREEVLGARGLRARGSGAGARLEGIDFSLRRGEILGIAGVQGNGQRELAEVVSGAAALEGGEIRIGGERVGPRRRMAARLRPALVPEDRVGEGLIPGFTLWENLLVARLSRPADRGGRWIGHRRARAWARPLLERFRVLPADPDLPVEALSGGNQQKLLCARALDRPGPLLVAAQPTRGIDLASTAFLHGLLREYRAAGGSVLLISADLDEILALADRVAVLYRGRLGPARPRAECDLETLGREMVGVGSAEREAGRAAGGDAPSPAGEES</sequence>
<dbReference type="GO" id="GO:0016887">
    <property type="term" value="F:ATP hydrolysis activity"/>
    <property type="evidence" value="ECO:0007669"/>
    <property type="project" value="InterPro"/>
</dbReference>
<dbReference type="PROSITE" id="PS50893">
    <property type="entry name" value="ABC_TRANSPORTER_2"/>
    <property type="match status" value="2"/>
</dbReference>
<dbReference type="Pfam" id="PF00005">
    <property type="entry name" value="ABC_tran"/>
    <property type="match status" value="2"/>
</dbReference>
<dbReference type="Proteomes" id="UP000748308">
    <property type="component" value="Unassembled WGS sequence"/>
</dbReference>
<dbReference type="CDD" id="cd03216">
    <property type="entry name" value="ABC_Carb_Monos_I"/>
    <property type="match status" value="1"/>
</dbReference>
<name>A0A938BKR4_UNCEI</name>
<keyword evidence="1" id="KW-0547">Nucleotide-binding</keyword>
<evidence type="ECO:0000313" key="6">
    <source>
        <dbReference type="Proteomes" id="UP000748308"/>
    </source>
</evidence>
<dbReference type="SMART" id="SM00382">
    <property type="entry name" value="AAA"/>
    <property type="match status" value="1"/>
</dbReference>
<evidence type="ECO:0000256" key="3">
    <source>
        <dbReference type="SAM" id="MobiDB-lite"/>
    </source>
</evidence>
<dbReference type="PANTHER" id="PTHR43790">
    <property type="entry name" value="CARBOHYDRATE TRANSPORT ATP-BINDING PROTEIN MG119-RELATED"/>
    <property type="match status" value="1"/>
</dbReference>
<feature type="domain" description="ABC transporter" evidence="4">
    <location>
        <begin position="273"/>
        <end position="516"/>
    </location>
</feature>
<gene>
    <name evidence="5" type="ORF">FJY75_00410</name>
</gene>
<dbReference type="GO" id="GO:0005524">
    <property type="term" value="F:ATP binding"/>
    <property type="evidence" value="ECO:0007669"/>
    <property type="project" value="UniProtKB-KW"/>
</dbReference>
<keyword evidence="2 5" id="KW-0067">ATP-binding</keyword>
<proteinExistence type="predicted"/>
<dbReference type="Gene3D" id="3.40.50.300">
    <property type="entry name" value="P-loop containing nucleotide triphosphate hydrolases"/>
    <property type="match status" value="2"/>
</dbReference>
<evidence type="ECO:0000313" key="5">
    <source>
        <dbReference type="EMBL" id="MBM3316289.1"/>
    </source>
</evidence>
<feature type="domain" description="ABC transporter" evidence="4">
    <location>
        <begin position="9"/>
        <end position="245"/>
    </location>
</feature>
<accession>A0A938BKR4</accession>
<dbReference type="InterPro" id="IPR050107">
    <property type="entry name" value="ABC_carbohydrate_import_ATPase"/>
</dbReference>
<comment type="caution">
    <text evidence="5">The sequence shown here is derived from an EMBL/GenBank/DDBJ whole genome shotgun (WGS) entry which is preliminary data.</text>
</comment>
<organism evidence="5 6">
    <name type="scientific">Eiseniibacteriota bacterium</name>
    <dbReference type="NCBI Taxonomy" id="2212470"/>
    <lineage>
        <taxon>Bacteria</taxon>
        <taxon>Candidatus Eiseniibacteriota</taxon>
    </lineage>
</organism>
<protein>
    <submittedName>
        <fullName evidence="5">ABC transporter ATP-binding protein</fullName>
    </submittedName>
</protein>